<organism evidence="1 2">
    <name type="scientific">Periconia macrospinosa</name>
    <dbReference type="NCBI Taxonomy" id="97972"/>
    <lineage>
        <taxon>Eukaryota</taxon>
        <taxon>Fungi</taxon>
        <taxon>Dikarya</taxon>
        <taxon>Ascomycota</taxon>
        <taxon>Pezizomycotina</taxon>
        <taxon>Dothideomycetes</taxon>
        <taxon>Pleosporomycetidae</taxon>
        <taxon>Pleosporales</taxon>
        <taxon>Massarineae</taxon>
        <taxon>Periconiaceae</taxon>
        <taxon>Periconia</taxon>
    </lineage>
</organism>
<feature type="non-terminal residue" evidence="1">
    <location>
        <position position="1"/>
    </location>
</feature>
<accession>A0A2V1D8G7</accession>
<reference evidence="1 2" key="1">
    <citation type="journal article" date="2018" name="Sci. Rep.">
        <title>Comparative genomics provides insights into the lifestyle and reveals functional heterogeneity of dark septate endophytic fungi.</title>
        <authorList>
            <person name="Knapp D.G."/>
            <person name="Nemeth J.B."/>
            <person name="Barry K."/>
            <person name="Hainaut M."/>
            <person name="Henrissat B."/>
            <person name="Johnson J."/>
            <person name="Kuo A."/>
            <person name="Lim J.H.P."/>
            <person name="Lipzen A."/>
            <person name="Nolan M."/>
            <person name="Ohm R.A."/>
            <person name="Tamas L."/>
            <person name="Grigoriev I.V."/>
            <person name="Spatafora J.W."/>
            <person name="Nagy L.G."/>
            <person name="Kovacs G.M."/>
        </authorList>
    </citation>
    <scope>NUCLEOTIDE SEQUENCE [LARGE SCALE GENOMIC DNA]</scope>
    <source>
        <strain evidence="1 2">DSE2036</strain>
    </source>
</reference>
<evidence type="ECO:0000313" key="2">
    <source>
        <dbReference type="Proteomes" id="UP000244855"/>
    </source>
</evidence>
<sequence>HYWPIEEDEMDPLSKLLDVDFRPLNILGTLVKAPKATCEGCGKRNGLDNFADNVTIWALEANIHTREWMVDVLRNGKPN</sequence>
<protein>
    <submittedName>
        <fullName evidence="1">Uncharacterized protein</fullName>
    </submittedName>
</protein>
<evidence type="ECO:0000313" key="1">
    <source>
        <dbReference type="EMBL" id="PVH94426.1"/>
    </source>
</evidence>
<name>A0A2V1D8G7_9PLEO</name>
<dbReference type="Proteomes" id="UP000244855">
    <property type="component" value="Unassembled WGS sequence"/>
</dbReference>
<dbReference type="EMBL" id="KZ805535">
    <property type="protein sequence ID" value="PVH94426.1"/>
    <property type="molecule type" value="Genomic_DNA"/>
</dbReference>
<keyword evidence="2" id="KW-1185">Reference proteome</keyword>
<dbReference type="OrthoDB" id="5271370at2759"/>
<gene>
    <name evidence="1" type="ORF">DM02DRAFT_539465</name>
</gene>
<dbReference type="AlphaFoldDB" id="A0A2V1D8G7"/>
<proteinExistence type="predicted"/>